<proteinExistence type="inferred from homology"/>
<feature type="transmembrane region" description="Helical" evidence="8">
    <location>
        <begin position="221"/>
        <end position="252"/>
    </location>
</feature>
<feature type="transmembrane region" description="Helical" evidence="8">
    <location>
        <begin position="47"/>
        <end position="68"/>
    </location>
</feature>
<evidence type="ECO:0000256" key="2">
    <source>
        <dbReference type="ARBA" id="ARBA00007935"/>
    </source>
</evidence>
<evidence type="ECO:0000313" key="10">
    <source>
        <dbReference type="Proteomes" id="UP000256257"/>
    </source>
</evidence>
<dbReference type="EMBL" id="QNVV01000001">
    <property type="protein sequence ID" value="REC50214.1"/>
    <property type="molecule type" value="Genomic_DNA"/>
</dbReference>
<evidence type="ECO:0000256" key="6">
    <source>
        <dbReference type="ARBA" id="ARBA00022989"/>
    </source>
</evidence>
<evidence type="ECO:0000256" key="8">
    <source>
        <dbReference type="SAM" id="Phobius"/>
    </source>
</evidence>
<dbReference type="RefSeq" id="WP_115926040.1">
    <property type="nucleotide sequence ID" value="NZ_QNVV01000001.1"/>
</dbReference>
<gene>
    <name evidence="9" type="ORF">DRF67_01390</name>
</gene>
<organism evidence="9 10">
    <name type="scientific">Chryseobacterium pennipullorum</name>
    <dbReference type="NCBI Taxonomy" id="2258963"/>
    <lineage>
        <taxon>Bacteria</taxon>
        <taxon>Pseudomonadati</taxon>
        <taxon>Bacteroidota</taxon>
        <taxon>Flavobacteriia</taxon>
        <taxon>Flavobacteriales</taxon>
        <taxon>Weeksellaceae</taxon>
        <taxon>Chryseobacterium group</taxon>
        <taxon>Chryseobacterium</taxon>
    </lineage>
</organism>
<comment type="subcellular location">
    <subcellularLocation>
        <location evidence="1">Cell membrane</location>
        <topology evidence="1">Multi-pass membrane protein</topology>
    </subcellularLocation>
</comment>
<dbReference type="CDD" id="cd06550">
    <property type="entry name" value="TM_ABC_iron-siderophores_like"/>
    <property type="match status" value="1"/>
</dbReference>
<comment type="caution">
    <text evidence="9">The sequence shown here is derived from an EMBL/GenBank/DDBJ whole genome shotgun (WGS) entry which is preliminary data.</text>
</comment>
<evidence type="ECO:0000256" key="3">
    <source>
        <dbReference type="ARBA" id="ARBA00022448"/>
    </source>
</evidence>
<keyword evidence="4" id="KW-1003">Cell membrane</keyword>
<dbReference type="AlphaFoldDB" id="A0A3D9B937"/>
<dbReference type="InterPro" id="IPR037294">
    <property type="entry name" value="ABC_BtuC-like"/>
</dbReference>
<dbReference type="GO" id="GO:0005886">
    <property type="term" value="C:plasma membrane"/>
    <property type="evidence" value="ECO:0007669"/>
    <property type="project" value="UniProtKB-SubCell"/>
</dbReference>
<feature type="transmembrane region" description="Helical" evidence="8">
    <location>
        <begin position="89"/>
        <end position="122"/>
    </location>
</feature>
<feature type="transmembrane region" description="Helical" evidence="8">
    <location>
        <begin position="182"/>
        <end position="201"/>
    </location>
</feature>
<feature type="transmembrane region" description="Helical" evidence="8">
    <location>
        <begin position="264"/>
        <end position="286"/>
    </location>
</feature>
<dbReference type="PANTHER" id="PTHR30472">
    <property type="entry name" value="FERRIC ENTEROBACTIN TRANSPORT SYSTEM PERMEASE PROTEIN"/>
    <property type="match status" value="1"/>
</dbReference>
<keyword evidence="10" id="KW-1185">Reference proteome</keyword>
<dbReference type="GO" id="GO:0022857">
    <property type="term" value="F:transmembrane transporter activity"/>
    <property type="evidence" value="ECO:0007669"/>
    <property type="project" value="InterPro"/>
</dbReference>
<keyword evidence="5 8" id="KW-0812">Transmembrane</keyword>
<protein>
    <submittedName>
        <fullName evidence="9">ABC transporter permease</fullName>
    </submittedName>
</protein>
<dbReference type="SUPFAM" id="SSF81345">
    <property type="entry name" value="ABC transporter involved in vitamin B12 uptake, BtuC"/>
    <property type="match status" value="1"/>
</dbReference>
<evidence type="ECO:0000256" key="7">
    <source>
        <dbReference type="ARBA" id="ARBA00023136"/>
    </source>
</evidence>
<dbReference type="Gene3D" id="1.10.3470.10">
    <property type="entry name" value="ABC transporter involved in vitamin B12 uptake, BtuC"/>
    <property type="match status" value="1"/>
</dbReference>
<dbReference type="PANTHER" id="PTHR30472:SF27">
    <property type="entry name" value="PETROBACTIN IMPORT SYSTEM PERMEASE PROTEIN YCLN"/>
    <property type="match status" value="1"/>
</dbReference>
<keyword evidence="3" id="KW-0813">Transport</keyword>
<reference evidence="9 10" key="1">
    <citation type="submission" date="2018-06" db="EMBL/GenBank/DDBJ databases">
        <title>Novel Chryseobacterium species.</title>
        <authorList>
            <person name="Newman J."/>
            <person name="Hugo C."/>
            <person name="Oosthuizen L."/>
            <person name="Charimba G."/>
        </authorList>
    </citation>
    <scope>NUCLEOTIDE SEQUENCE [LARGE SCALE GENOMIC DNA]</scope>
    <source>
        <strain evidence="9 10">7_F195</strain>
    </source>
</reference>
<evidence type="ECO:0000256" key="1">
    <source>
        <dbReference type="ARBA" id="ARBA00004651"/>
    </source>
</evidence>
<evidence type="ECO:0000256" key="4">
    <source>
        <dbReference type="ARBA" id="ARBA00022475"/>
    </source>
</evidence>
<dbReference type="OrthoDB" id="9811975at2"/>
<sequence length="314" mass="34015">MLRTVILILFLIFLSFVSLFVGAKDISIADIIRQEPLESLVMAVSRAPRTFSVILAGAGLSISGLIMQQITQNKFVSPSTAGTLEGTKLGLLLAAVFIPTSGILLKSVFAFVFTLLTTLVFLKMIRHIRFRNVIFIPLAGLMFGGIINSVTTFFAVNFNIVQTVNTWMLGDFSGVLQGRYEMIYLSIPPVVITYFYANRFMAAGMGEDFSKNLGLNYQAVLYLGMVLVAVTVSVITVTAGAISFVGLVVPNIVSLISGDNTRKILPYVALSGALLLLVCDLIGRIVIFPFEIPIGLMAGCLGGGIFLILLLRKR</sequence>
<evidence type="ECO:0000313" key="9">
    <source>
        <dbReference type="EMBL" id="REC50214.1"/>
    </source>
</evidence>
<feature type="transmembrane region" description="Helical" evidence="8">
    <location>
        <begin position="292"/>
        <end position="311"/>
    </location>
</feature>
<name>A0A3D9B937_9FLAO</name>
<feature type="transmembrane region" description="Helical" evidence="8">
    <location>
        <begin position="134"/>
        <end position="161"/>
    </location>
</feature>
<dbReference type="Proteomes" id="UP000256257">
    <property type="component" value="Unassembled WGS sequence"/>
</dbReference>
<dbReference type="GO" id="GO:0033214">
    <property type="term" value="P:siderophore-iron import into cell"/>
    <property type="evidence" value="ECO:0007669"/>
    <property type="project" value="TreeGrafter"/>
</dbReference>
<keyword evidence="6 8" id="KW-1133">Transmembrane helix</keyword>
<dbReference type="InterPro" id="IPR000522">
    <property type="entry name" value="ABC_transptr_permease_BtuC"/>
</dbReference>
<accession>A0A3D9B937</accession>
<evidence type="ECO:0000256" key="5">
    <source>
        <dbReference type="ARBA" id="ARBA00022692"/>
    </source>
</evidence>
<dbReference type="Pfam" id="PF01032">
    <property type="entry name" value="FecCD"/>
    <property type="match status" value="1"/>
</dbReference>
<comment type="similarity">
    <text evidence="2">Belongs to the binding-protein-dependent transport system permease family. FecCD subfamily.</text>
</comment>
<keyword evidence="7 8" id="KW-0472">Membrane</keyword>